<feature type="transmembrane region" description="Helical" evidence="1">
    <location>
        <begin position="6"/>
        <end position="23"/>
    </location>
</feature>
<accession>G8LV68</accession>
<protein>
    <submittedName>
        <fullName evidence="2">Uncharacterized protein</fullName>
    </submittedName>
</protein>
<keyword evidence="1" id="KW-0812">Transmembrane</keyword>
<name>G8LV68_ACECE</name>
<dbReference type="KEGG" id="ccl:Clocl_0719"/>
<dbReference type="RefSeq" id="WP_014254051.1">
    <property type="nucleotide sequence ID" value="NC_016627.1"/>
</dbReference>
<feature type="transmembrane region" description="Helical" evidence="1">
    <location>
        <begin position="61"/>
        <end position="83"/>
    </location>
</feature>
<proteinExistence type="predicted"/>
<organism evidence="2 3">
    <name type="scientific">Acetivibrio clariflavus (strain DSM 19732 / NBRC 101661 / EBR45)</name>
    <name type="common">Clostridium clariflavum</name>
    <dbReference type="NCBI Taxonomy" id="720554"/>
    <lineage>
        <taxon>Bacteria</taxon>
        <taxon>Bacillati</taxon>
        <taxon>Bacillota</taxon>
        <taxon>Clostridia</taxon>
        <taxon>Eubacteriales</taxon>
        <taxon>Oscillospiraceae</taxon>
        <taxon>Acetivibrio</taxon>
    </lineage>
</organism>
<dbReference type="OrthoDB" id="2200068at2"/>
<feature type="transmembrane region" description="Helical" evidence="1">
    <location>
        <begin position="30"/>
        <end position="49"/>
    </location>
</feature>
<keyword evidence="3" id="KW-1185">Reference proteome</keyword>
<reference evidence="2 3" key="2">
    <citation type="journal article" date="2012" name="Stand. Genomic Sci.">
        <title>Complete Genome Sequence of Clostridium clariflavum DSM 19732.</title>
        <authorList>
            <person name="Izquierdo J.A."/>
            <person name="Goodwin L."/>
            <person name="Davenport K.W."/>
            <person name="Teshima H."/>
            <person name="Bruce D."/>
            <person name="Detter C."/>
            <person name="Tapia R."/>
            <person name="Han S."/>
            <person name="Land M."/>
            <person name="Hauser L."/>
            <person name="Jeffries C.D."/>
            <person name="Han J."/>
            <person name="Pitluck S."/>
            <person name="Nolan M."/>
            <person name="Chen A."/>
            <person name="Huntemann M."/>
            <person name="Mavromatis K."/>
            <person name="Mikhailova N."/>
            <person name="Liolios K."/>
            <person name="Woyke T."/>
            <person name="Lynd L.R."/>
        </authorList>
    </citation>
    <scope>NUCLEOTIDE SEQUENCE [LARGE SCALE GENOMIC DNA]</scope>
    <source>
        <strain evidence="3">DSM 19732 / NBRC 101661 / EBR45</strain>
    </source>
</reference>
<evidence type="ECO:0000313" key="2">
    <source>
        <dbReference type="EMBL" id="AEV67422.1"/>
    </source>
</evidence>
<dbReference type="HOGENOM" id="CLU_159392_0_0_9"/>
<gene>
    <name evidence="2" type="ordered locus">Clocl_0719</name>
</gene>
<dbReference type="STRING" id="720554.Clocl_0719"/>
<dbReference type="eggNOG" id="ENOG5032VG4">
    <property type="taxonomic scope" value="Bacteria"/>
</dbReference>
<dbReference type="AlphaFoldDB" id="G8LV68"/>
<evidence type="ECO:0000313" key="3">
    <source>
        <dbReference type="Proteomes" id="UP000005435"/>
    </source>
</evidence>
<dbReference type="Proteomes" id="UP000005435">
    <property type="component" value="Chromosome"/>
</dbReference>
<keyword evidence="1" id="KW-1133">Transmembrane helix</keyword>
<reference evidence="3" key="1">
    <citation type="submission" date="2011-12" db="EMBL/GenBank/DDBJ databases">
        <title>Complete sequence of Clostridium clariflavum DSM 19732.</title>
        <authorList>
            <consortium name="US DOE Joint Genome Institute"/>
            <person name="Lucas S."/>
            <person name="Han J."/>
            <person name="Lapidus A."/>
            <person name="Cheng J.-F."/>
            <person name="Goodwin L."/>
            <person name="Pitluck S."/>
            <person name="Peters L."/>
            <person name="Teshima H."/>
            <person name="Detter J.C."/>
            <person name="Han C."/>
            <person name="Tapia R."/>
            <person name="Land M."/>
            <person name="Hauser L."/>
            <person name="Kyrpides N."/>
            <person name="Ivanova N."/>
            <person name="Pagani I."/>
            <person name="Kitzmiller T."/>
            <person name="Lynd L."/>
            <person name="Izquierdo J."/>
            <person name="Woyke T."/>
        </authorList>
    </citation>
    <scope>NUCLEOTIDE SEQUENCE [LARGE SCALE GENOMIC DNA]</scope>
    <source>
        <strain evidence="3">DSM 19732 / NBRC 101661 / EBR45</strain>
    </source>
</reference>
<keyword evidence="1" id="KW-0472">Membrane</keyword>
<dbReference type="EMBL" id="CP003065">
    <property type="protein sequence ID" value="AEV67422.1"/>
    <property type="molecule type" value="Genomic_DNA"/>
</dbReference>
<evidence type="ECO:0000256" key="1">
    <source>
        <dbReference type="SAM" id="Phobius"/>
    </source>
</evidence>
<sequence precursor="true">MRGLIILAFIVGVVLLQIFLSKTESRWPGLVLPIIAFLFSFFLPLNMMIPDDGATASFYVQMAMLWLFGNIPAIILLAIYFVCREKYRRKKQLDKMIIQDLN</sequence>